<dbReference type="InterPro" id="IPR036138">
    <property type="entry name" value="PBP_dimer_sf"/>
</dbReference>
<dbReference type="GO" id="GO:0008658">
    <property type="term" value="F:penicillin binding"/>
    <property type="evidence" value="ECO:0007669"/>
    <property type="project" value="InterPro"/>
</dbReference>
<evidence type="ECO:0000313" key="7">
    <source>
        <dbReference type="Proteomes" id="UP000033121"/>
    </source>
</evidence>
<keyword evidence="7" id="KW-1185">Reference proteome</keyword>
<accession>A0A0E9N5K2</accession>
<dbReference type="STRING" id="1220578.FPE01S_04_02040"/>
<dbReference type="Gene3D" id="3.30.450.330">
    <property type="match status" value="1"/>
</dbReference>
<dbReference type="CDD" id="cd06575">
    <property type="entry name" value="PASTA_Pbp2x-like_2"/>
    <property type="match status" value="1"/>
</dbReference>
<keyword evidence="3 4" id="KW-0472">Membrane</keyword>
<dbReference type="InterPro" id="IPR001460">
    <property type="entry name" value="PCN-bd_Tpept"/>
</dbReference>
<comment type="caution">
    <text evidence="6">The sequence shown here is derived from an EMBL/GenBank/DDBJ whole genome shotgun (WGS) entry which is preliminary data.</text>
</comment>
<dbReference type="InterPro" id="IPR050515">
    <property type="entry name" value="Beta-lactam/transpept"/>
</dbReference>
<evidence type="ECO:0000313" key="6">
    <source>
        <dbReference type="EMBL" id="GAO44961.1"/>
    </source>
</evidence>
<keyword evidence="2" id="KW-0378">Hydrolase</keyword>
<dbReference type="AlphaFoldDB" id="A0A0E9N5K2"/>
<dbReference type="InterPro" id="IPR012338">
    <property type="entry name" value="Beta-lactam/transpept-like"/>
</dbReference>
<dbReference type="PROSITE" id="PS51178">
    <property type="entry name" value="PASTA"/>
    <property type="match status" value="1"/>
</dbReference>
<reference evidence="6 7" key="1">
    <citation type="submission" date="2015-04" db="EMBL/GenBank/DDBJ databases">
        <title>Whole genome shotgun sequence of Flavihumibacter petaseus NBRC 106054.</title>
        <authorList>
            <person name="Miyazawa S."/>
            <person name="Hosoyama A."/>
            <person name="Hashimoto M."/>
            <person name="Noguchi M."/>
            <person name="Tsuchikane K."/>
            <person name="Ohji S."/>
            <person name="Yamazoe A."/>
            <person name="Ichikawa N."/>
            <person name="Kimura A."/>
            <person name="Fujita N."/>
        </authorList>
    </citation>
    <scope>NUCLEOTIDE SEQUENCE [LARGE SCALE GENOMIC DNA]</scope>
    <source>
        <strain evidence="6 7">NBRC 106054</strain>
    </source>
</reference>
<dbReference type="SUPFAM" id="SSF54184">
    <property type="entry name" value="Penicillin-binding protein 2x (pbp-2x), c-terminal domain"/>
    <property type="match status" value="1"/>
</dbReference>
<dbReference type="GO" id="GO:0071555">
    <property type="term" value="P:cell wall organization"/>
    <property type="evidence" value="ECO:0007669"/>
    <property type="project" value="TreeGrafter"/>
</dbReference>
<dbReference type="Pfam" id="PF03793">
    <property type="entry name" value="PASTA"/>
    <property type="match status" value="1"/>
</dbReference>
<dbReference type="Gene3D" id="3.40.710.10">
    <property type="entry name" value="DD-peptidase/beta-lactamase superfamily"/>
    <property type="match status" value="1"/>
</dbReference>
<feature type="domain" description="PASTA" evidence="5">
    <location>
        <begin position="646"/>
        <end position="702"/>
    </location>
</feature>
<dbReference type="InterPro" id="IPR005543">
    <property type="entry name" value="PASTA_dom"/>
</dbReference>
<keyword evidence="2" id="KW-0645">Protease</keyword>
<evidence type="ECO:0000256" key="2">
    <source>
        <dbReference type="ARBA" id="ARBA00022645"/>
    </source>
</evidence>
<dbReference type="Pfam" id="PF00905">
    <property type="entry name" value="Transpeptidase"/>
    <property type="match status" value="1"/>
</dbReference>
<dbReference type="Pfam" id="PF03717">
    <property type="entry name" value="PBP_dimer"/>
    <property type="match status" value="1"/>
</dbReference>
<keyword evidence="4" id="KW-0812">Transmembrane</keyword>
<dbReference type="PANTHER" id="PTHR30627:SF1">
    <property type="entry name" value="PEPTIDOGLYCAN D,D-TRANSPEPTIDASE FTSI"/>
    <property type="match status" value="1"/>
</dbReference>
<comment type="subcellular location">
    <subcellularLocation>
        <location evidence="1">Membrane</location>
    </subcellularLocation>
</comment>
<evidence type="ECO:0000256" key="4">
    <source>
        <dbReference type="SAM" id="Phobius"/>
    </source>
</evidence>
<dbReference type="Proteomes" id="UP000033121">
    <property type="component" value="Unassembled WGS sequence"/>
</dbReference>
<keyword evidence="2" id="KW-0121">Carboxypeptidase</keyword>
<dbReference type="OrthoDB" id="9804124at2"/>
<gene>
    <name evidence="6" type="primary">ftsI</name>
    <name evidence="6" type="ORF">FPE01S_04_02040</name>
</gene>
<evidence type="ECO:0000259" key="5">
    <source>
        <dbReference type="PROSITE" id="PS51178"/>
    </source>
</evidence>
<dbReference type="InterPro" id="IPR005311">
    <property type="entry name" value="PBP_dimer"/>
</dbReference>
<dbReference type="SMART" id="SM00740">
    <property type="entry name" value="PASTA"/>
    <property type="match status" value="1"/>
</dbReference>
<dbReference type="EMBL" id="BBWV01000004">
    <property type="protein sequence ID" value="GAO44961.1"/>
    <property type="molecule type" value="Genomic_DNA"/>
</dbReference>
<feature type="transmembrane region" description="Helical" evidence="4">
    <location>
        <begin position="7"/>
        <end position="31"/>
    </location>
</feature>
<evidence type="ECO:0000256" key="1">
    <source>
        <dbReference type="ARBA" id="ARBA00004370"/>
    </source>
</evidence>
<protein>
    <submittedName>
        <fullName evidence="6">Peptidoglycan synthase FtsI</fullName>
    </submittedName>
</protein>
<dbReference type="PANTHER" id="PTHR30627">
    <property type="entry name" value="PEPTIDOGLYCAN D,D-TRANSPEPTIDASE"/>
    <property type="match status" value="1"/>
</dbReference>
<dbReference type="GO" id="GO:0005886">
    <property type="term" value="C:plasma membrane"/>
    <property type="evidence" value="ECO:0007669"/>
    <property type="project" value="TreeGrafter"/>
</dbReference>
<dbReference type="SUPFAM" id="SSF56519">
    <property type="entry name" value="Penicillin binding protein dimerisation domain"/>
    <property type="match status" value="1"/>
</dbReference>
<evidence type="ECO:0000256" key="3">
    <source>
        <dbReference type="ARBA" id="ARBA00023136"/>
    </source>
</evidence>
<sequence>MEVKRDILWRVYLCFLGIILLAVFVLGKALYIQNVEGNYWRSKSDSLHTRIVNLDAERGTIYSADGNMLSTSIPFFNIYIDFGADGLQEKNGKRFRENVDTLSVCLAKLFRDQTAVAYKDQLQAGFRKKDRYFLLKKNIPFDSYQQLREFPLVRQGRNKSGFIAEVKSKRMNPYGLLANRTIGLARENSQSVGLERTYDSLLKGETGKRLVRFIAGGVAVPVEGYEVEPENGNDLFTTIDVNIQDIAENALLRMMIENEAEQGTCLVMEVATGKLKAIANLGKRGEGEYWEDLNYAIRATEPGSTFKLATLLSLLEDGKVTISSKVNLEKGVWKVNGRTVYDSENHGREEVTVQQAFDLSSNVGMAKLASQYYSRNPMQLIGHLKQLRFSDFSGVDLMGENHPVIKTPKSKTWSATSLPWMAFGYEVLVSPLQTLMLYNAVANDGKMMQPYLIEKVQKSGIVVKEHAPVVLIEKIAKESTLKQLRTCLGSVLTNGTGKALQTPFYTIAGKTGTALVANGNRGYADHIYQSSFAGYFPADKPKYSCIVVIRNKPHALKYYGGAVAGPVFREIADKLFAMDAQENPAATAALPSKDSSAYRFSGDAGSIRTVSQQFGYNYSDSSNGAGWVDLVADKDQLIVLENRPDNKQLMPDLRGLGLKDAVYLLETMKCKVQVKGKGKVVTQSQQPGSVMKKDQPVQLVLN</sequence>
<dbReference type="SUPFAM" id="SSF56601">
    <property type="entry name" value="beta-lactamase/transpeptidase-like"/>
    <property type="match status" value="1"/>
</dbReference>
<name>A0A0E9N5K2_9BACT</name>
<dbReference type="Gene3D" id="3.90.1310.10">
    <property type="entry name" value="Penicillin-binding protein 2a (Domain 2)"/>
    <property type="match status" value="1"/>
</dbReference>
<dbReference type="RefSeq" id="WP_046370949.1">
    <property type="nucleotide sequence ID" value="NZ_BBWV01000004.1"/>
</dbReference>
<organism evidence="6 7">
    <name type="scientific">Flavihumibacter petaseus NBRC 106054</name>
    <dbReference type="NCBI Taxonomy" id="1220578"/>
    <lineage>
        <taxon>Bacteria</taxon>
        <taxon>Pseudomonadati</taxon>
        <taxon>Bacteroidota</taxon>
        <taxon>Chitinophagia</taxon>
        <taxon>Chitinophagales</taxon>
        <taxon>Chitinophagaceae</taxon>
        <taxon>Flavihumibacter</taxon>
    </lineage>
</organism>
<keyword evidence="4" id="KW-1133">Transmembrane helix</keyword>
<proteinExistence type="predicted"/>
<dbReference type="GO" id="GO:0004180">
    <property type="term" value="F:carboxypeptidase activity"/>
    <property type="evidence" value="ECO:0007669"/>
    <property type="project" value="UniProtKB-KW"/>
</dbReference>